<evidence type="ECO:0000313" key="2">
    <source>
        <dbReference type="EMBL" id="PVZ65397.1"/>
    </source>
</evidence>
<evidence type="ECO:0000313" key="3">
    <source>
        <dbReference type="Proteomes" id="UP000244906"/>
    </source>
</evidence>
<dbReference type="AlphaFoldDB" id="A0A2V1GWU5"/>
<reference evidence="2 3" key="1">
    <citation type="submission" date="2018-04" db="EMBL/GenBank/DDBJ databases">
        <title>Thalassorhabdus spongiae gen. nov., sp. nov., isolated from a marine sponge in South-West Iceland.</title>
        <authorList>
            <person name="Knobloch S."/>
            <person name="Daussin A."/>
            <person name="Johannsson R."/>
            <person name="Marteinsson V.T."/>
        </authorList>
    </citation>
    <scope>NUCLEOTIDE SEQUENCE [LARGE SCALE GENOMIC DNA]</scope>
    <source>
        <strain evidence="2 3">Hp12</strain>
    </source>
</reference>
<gene>
    <name evidence="2" type="ORF">DC094_18110</name>
</gene>
<feature type="transmembrane region" description="Helical" evidence="1">
    <location>
        <begin position="105"/>
        <end position="123"/>
    </location>
</feature>
<keyword evidence="1" id="KW-0812">Transmembrane</keyword>
<proteinExistence type="predicted"/>
<protein>
    <submittedName>
        <fullName evidence="2">Uncharacterized protein</fullName>
    </submittedName>
</protein>
<sequence length="126" mass="14907">MLGLFFIFIPFLILTNLIGYLSRKMITRYKCQHYQKMTALDWSDQHSIADTASIFLRNKPYSIIHPELHFRVGVHTLLSDQQFNQQLNDPELQKMYAFREILKKVALIYLPLSPFLVIFIWLAKTS</sequence>
<comment type="caution">
    <text evidence="2">The sequence shown here is derived from an EMBL/GenBank/DDBJ whole genome shotgun (WGS) entry which is preliminary data.</text>
</comment>
<accession>A0A2V1GWU5</accession>
<keyword evidence="1" id="KW-1133">Transmembrane helix</keyword>
<dbReference type="EMBL" id="QDDL01000010">
    <property type="protein sequence ID" value="PVZ65397.1"/>
    <property type="molecule type" value="Genomic_DNA"/>
</dbReference>
<evidence type="ECO:0000256" key="1">
    <source>
        <dbReference type="SAM" id="Phobius"/>
    </source>
</evidence>
<keyword evidence="3" id="KW-1185">Reference proteome</keyword>
<organism evidence="2 3">
    <name type="scientific">Pelagibaculum spongiae</name>
    <dbReference type="NCBI Taxonomy" id="2080658"/>
    <lineage>
        <taxon>Bacteria</taxon>
        <taxon>Pseudomonadati</taxon>
        <taxon>Pseudomonadota</taxon>
        <taxon>Gammaproteobacteria</taxon>
        <taxon>Oceanospirillales</taxon>
        <taxon>Pelagibaculum</taxon>
    </lineage>
</organism>
<dbReference type="Proteomes" id="UP000244906">
    <property type="component" value="Unassembled WGS sequence"/>
</dbReference>
<keyword evidence="1" id="KW-0472">Membrane</keyword>
<name>A0A2V1GWU5_9GAMM</name>
<feature type="transmembrane region" description="Helical" evidence="1">
    <location>
        <begin position="6"/>
        <end position="22"/>
    </location>
</feature>